<keyword evidence="1" id="KW-0812">Transmembrane</keyword>
<keyword evidence="1" id="KW-0472">Membrane</keyword>
<gene>
    <name evidence="2" type="ORF">AB1471_15670</name>
</gene>
<name>A0ABV3Q7L1_9BACL</name>
<feature type="transmembrane region" description="Helical" evidence="1">
    <location>
        <begin position="83"/>
        <end position="107"/>
    </location>
</feature>
<evidence type="ECO:0000256" key="1">
    <source>
        <dbReference type="SAM" id="Phobius"/>
    </source>
</evidence>
<dbReference type="Pfam" id="PF19865">
    <property type="entry name" value="DUF6338"/>
    <property type="match status" value="1"/>
</dbReference>
<organism evidence="2 3">
    <name type="scientific">Jeotgalibacillus marinus</name>
    <dbReference type="NCBI Taxonomy" id="86667"/>
    <lineage>
        <taxon>Bacteria</taxon>
        <taxon>Bacillati</taxon>
        <taxon>Bacillota</taxon>
        <taxon>Bacilli</taxon>
        <taxon>Bacillales</taxon>
        <taxon>Caryophanaceae</taxon>
        <taxon>Jeotgalibacillus</taxon>
    </lineage>
</organism>
<dbReference type="Proteomes" id="UP001556040">
    <property type="component" value="Unassembled WGS sequence"/>
</dbReference>
<evidence type="ECO:0000313" key="3">
    <source>
        <dbReference type="Proteomes" id="UP001556040"/>
    </source>
</evidence>
<dbReference type="EMBL" id="JBFMIA010000027">
    <property type="protein sequence ID" value="MEW9503216.1"/>
    <property type="molecule type" value="Genomic_DNA"/>
</dbReference>
<proteinExistence type="predicted"/>
<comment type="caution">
    <text evidence="2">The sequence shown here is derived from an EMBL/GenBank/DDBJ whole genome shotgun (WGS) entry which is preliminary data.</text>
</comment>
<protein>
    <submittedName>
        <fullName evidence="2">DUF6338 family protein</fullName>
    </submittedName>
</protein>
<feature type="transmembrane region" description="Helical" evidence="1">
    <location>
        <begin position="6"/>
        <end position="23"/>
    </location>
</feature>
<sequence>MTITSLEMLIISFSFIVPGFIIDSVYRKCLPQAPHTNQNALIRYLLFSFINNLLFLWVIANYLSAPGSWDVINYISGPESTILTYFLLSIVIIIGPAIIGFAVGVLSNTAWFQKWIKESFQMAGVHPIHTIPTAWDYKFSKVTEPKYVMINLTGDRVIGGYYGEKSVASSTSNERDIFLEEAYEIDIKSGEWTKKNTSILIKSNFIEAIEFVEGGQEDNDEGK</sequence>
<reference evidence="2 3" key="1">
    <citation type="journal article" date="1979" name="Int. J. Syst. Evol. Microbiol.">
        <title>Bacillus globisporus subsp. marinus subsp. nov.</title>
        <authorList>
            <person name="Liu H."/>
        </authorList>
    </citation>
    <scope>NUCLEOTIDE SEQUENCE [LARGE SCALE GENOMIC DNA]</scope>
    <source>
        <strain evidence="2 3">DSM 1297</strain>
    </source>
</reference>
<keyword evidence="1" id="KW-1133">Transmembrane helix</keyword>
<dbReference type="RefSeq" id="WP_367780705.1">
    <property type="nucleotide sequence ID" value="NZ_JBFMIA010000027.1"/>
</dbReference>
<dbReference type="InterPro" id="IPR045919">
    <property type="entry name" value="DUF6338"/>
</dbReference>
<accession>A0ABV3Q7L1</accession>
<keyword evidence="3" id="KW-1185">Reference proteome</keyword>
<evidence type="ECO:0000313" key="2">
    <source>
        <dbReference type="EMBL" id="MEW9503216.1"/>
    </source>
</evidence>
<feature type="transmembrane region" description="Helical" evidence="1">
    <location>
        <begin position="44"/>
        <end position="63"/>
    </location>
</feature>